<keyword evidence="3" id="KW-1185">Reference proteome</keyword>
<name>A0A371FPB1_MUCPR</name>
<dbReference type="InterPro" id="IPR013103">
    <property type="entry name" value="RVT_2"/>
</dbReference>
<dbReference type="Pfam" id="PF07727">
    <property type="entry name" value="RVT_2"/>
    <property type="match status" value="1"/>
</dbReference>
<dbReference type="Proteomes" id="UP000257109">
    <property type="component" value="Unassembled WGS sequence"/>
</dbReference>
<dbReference type="PANTHER" id="PTHR11439:SF517">
    <property type="entry name" value="CYSTEINE-RICH RLK (RECEPTOR-LIKE PROTEIN KINASE) 8"/>
    <property type="match status" value="1"/>
</dbReference>
<evidence type="ECO:0000313" key="2">
    <source>
        <dbReference type="EMBL" id="RDX80174.1"/>
    </source>
</evidence>
<sequence length="288" mass="32660">MGAIGKNETWELTTLPPRAKKIGVKWLNEHGAMEKCEARLVAKGYAQDHGIDYNESALLHGELSEDAFVEQPQGYERKGEEYKVYKLKKALHGLKQAPRAWYSRIESYFMKFEMTGLERISQKKYAQDVLERFGMGKSNSVNNPIVPGSKLMKDEMGDKMIEKELLDVFLLGTRTVAWSSNKQPIVTLSTTEAEFVDAASCTCRRVWMRRVLQKLGHIQDKGTKVFCDDSSTIKLSNNPVLHMRSKHIDANLMSCHLTLRFSSDPTRTSSRLSDLCPVQEASFGLEPH</sequence>
<dbReference type="PANTHER" id="PTHR11439">
    <property type="entry name" value="GAG-POL-RELATED RETROTRANSPOSON"/>
    <property type="match status" value="1"/>
</dbReference>
<accession>A0A371FPB1</accession>
<feature type="non-terminal residue" evidence="2">
    <location>
        <position position="1"/>
    </location>
</feature>
<comment type="caution">
    <text evidence="2">The sequence shown here is derived from an EMBL/GenBank/DDBJ whole genome shotgun (WGS) entry which is preliminary data.</text>
</comment>
<evidence type="ECO:0000313" key="3">
    <source>
        <dbReference type="Proteomes" id="UP000257109"/>
    </source>
</evidence>
<dbReference type="STRING" id="157652.A0A371FPB1"/>
<proteinExistence type="predicted"/>
<dbReference type="CDD" id="cd09272">
    <property type="entry name" value="RNase_HI_RT_Ty1"/>
    <property type="match status" value="1"/>
</dbReference>
<evidence type="ECO:0000259" key="1">
    <source>
        <dbReference type="Pfam" id="PF07727"/>
    </source>
</evidence>
<dbReference type="EMBL" id="QJKJ01008307">
    <property type="protein sequence ID" value="RDX80174.1"/>
    <property type="molecule type" value="Genomic_DNA"/>
</dbReference>
<dbReference type="AlphaFoldDB" id="A0A371FPB1"/>
<reference evidence="2" key="1">
    <citation type="submission" date="2018-05" db="EMBL/GenBank/DDBJ databases">
        <title>Draft genome of Mucuna pruriens seed.</title>
        <authorList>
            <person name="Nnadi N.E."/>
            <person name="Vos R."/>
            <person name="Hasami M.H."/>
            <person name="Devisetty U.K."/>
            <person name="Aguiy J.C."/>
        </authorList>
    </citation>
    <scope>NUCLEOTIDE SEQUENCE [LARGE SCALE GENOMIC DNA]</scope>
    <source>
        <strain evidence="2">JCA_2017</strain>
    </source>
</reference>
<feature type="domain" description="Reverse transcriptase Ty1/copia-type" evidence="1">
    <location>
        <begin position="55"/>
        <end position="113"/>
    </location>
</feature>
<protein>
    <recommendedName>
        <fullName evidence="1">Reverse transcriptase Ty1/copia-type domain-containing protein</fullName>
    </recommendedName>
</protein>
<organism evidence="2 3">
    <name type="scientific">Mucuna pruriens</name>
    <name type="common">Velvet bean</name>
    <name type="synonym">Dolichos pruriens</name>
    <dbReference type="NCBI Taxonomy" id="157652"/>
    <lineage>
        <taxon>Eukaryota</taxon>
        <taxon>Viridiplantae</taxon>
        <taxon>Streptophyta</taxon>
        <taxon>Embryophyta</taxon>
        <taxon>Tracheophyta</taxon>
        <taxon>Spermatophyta</taxon>
        <taxon>Magnoliopsida</taxon>
        <taxon>eudicotyledons</taxon>
        <taxon>Gunneridae</taxon>
        <taxon>Pentapetalae</taxon>
        <taxon>rosids</taxon>
        <taxon>fabids</taxon>
        <taxon>Fabales</taxon>
        <taxon>Fabaceae</taxon>
        <taxon>Papilionoideae</taxon>
        <taxon>50 kb inversion clade</taxon>
        <taxon>NPAAA clade</taxon>
        <taxon>indigoferoid/millettioid clade</taxon>
        <taxon>Phaseoleae</taxon>
        <taxon>Mucuna</taxon>
    </lineage>
</organism>
<gene>
    <name evidence="2" type="ORF">CR513_39307</name>
</gene>